<dbReference type="AlphaFoldDB" id="A0A914XNB4"/>
<reference evidence="9" key="1">
    <citation type="submission" date="2022-11" db="UniProtKB">
        <authorList>
            <consortium name="WormBaseParasite"/>
        </authorList>
    </citation>
    <scope>IDENTIFICATION</scope>
</reference>
<keyword evidence="4 6" id="KW-1133">Transmembrane helix</keyword>
<evidence type="ECO:0000256" key="1">
    <source>
        <dbReference type="ARBA" id="ARBA00004141"/>
    </source>
</evidence>
<dbReference type="GO" id="GO:0005262">
    <property type="term" value="F:calcium channel activity"/>
    <property type="evidence" value="ECO:0007669"/>
    <property type="project" value="TreeGrafter"/>
</dbReference>
<feature type="transmembrane region" description="Helical" evidence="6">
    <location>
        <begin position="69"/>
        <end position="90"/>
    </location>
</feature>
<feature type="transmembrane region" description="Helical" evidence="6">
    <location>
        <begin position="110"/>
        <end position="129"/>
    </location>
</feature>
<keyword evidence="2 6" id="KW-0812">Transmembrane</keyword>
<evidence type="ECO:0000313" key="9">
    <source>
        <dbReference type="WBParaSite" id="PSAMB.scaffold9306size5113.g32310.t1"/>
    </source>
</evidence>
<evidence type="ECO:0000256" key="3">
    <source>
        <dbReference type="ARBA" id="ARBA00022737"/>
    </source>
</evidence>
<protein>
    <submittedName>
        <fullName evidence="9">Ion transport domain-containing protein</fullName>
    </submittedName>
</protein>
<organism evidence="8 9">
    <name type="scientific">Plectus sambesii</name>
    <dbReference type="NCBI Taxonomy" id="2011161"/>
    <lineage>
        <taxon>Eukaryota</taxon>
        <taxon>Metazoa</taxon>
        <taxon>Ecdysozoa</taxon>
        <taxon>Nematoda</taxon>
        <taxon>Chromadorea</taxon>
        <taxon>Plectida</taxon>
        <taxon>Plectina</taxon>
        <taxon>Plectoidea</taxon>
        <taxon>Plectidae</taxon>
        <taxon>Plectus</taxon>
    </lineage>
</organism>
<evidence type="ECO:0000256" key="5">
    <source>
        <dbReference type="ARBA" id="ARBA00023136"/>
    </source>
</evidence>
<dbReference type="InterPro" id="IPR005821">
    <property type="entry name" value="Ion_trans_dom"/>
</dbReference>
<keyword evidence="3" id="KW-0677">Repeat</keyword>
<name>A0A914XNB4_9BILA</name>
<accession>A0A914XNB4</accession>
<dbReference type="GO" id="GO:0098703">
    <property type="term" value="P:calcium ion import across plasma membrane"/>
    <property type="evidence" value="ECO:0007669"/>
    <property type="project" value="TreeGrafter"/>
</dbReference>
<feature type="transmembrane region" description="Helical" evidence="6">
    <location>
        <begin position="39"/>
        <end position="62"/>
    </location>
</feature>
<dbReference type="PANTHER" id="PTHR10582">
    <property type="entry name" value="TRANSIENT RECEPTOR POTENTIAL ION CHANNEL PROTEIN"/>
    <property type="match status" value="1"/>
</dbReference>
<sequence>MQAFMHLLVLLGALGYLLQMSFDIKNVGKRLYFLSLSGFPAKAIFLVSCVLVVFATALRLACLDYLEDVTWIIFVLLTAVKFLFFCRGFKTVGPFVLMLYKIIVRDLLRFFIIYCVIVIGFSQAFYIIFLRYQPDDPTFDIAVNGTIVSDIFESFSRMFIMSLNEFSVFYEQLNDCELAVLGKITFILFIVLVSLLLINMLIAMMTNTYEQISSNSLEWLRQWAAIVLMMEQSVDPVKRLEYQNAYSIPMKDRKRCALLLKIRLPEEKVEEQKAERRQQRQAFVDEYSYRRQLRGYDARNVQREIRKASAVIQTMQTVGSPRAPSA</sequence>
<dbReference type="PANTHER" id="PTHR10582:SF28">
    <property type="entry name" value="NANCHUNG, ISOFORM B"/>
    <property type="match status" value="1"/>
</dbReference>
<evidence type="ECO:0000256" key="2">
    <source>
        <dbReference type="ARBA" id="ARBA00022692"/>
    </source>
</evidence>
<proteinExistence type="predicted"/>
<evidence type="ECO:0000256" key="4">
    <source>
        <dbReference type="ARBA" id="ARBA00022989"/>
    </source>
</evidence>
<dbReference type="InterPro" id="IPR024862">
    <property type="entry name" value="TRPV"/>
</dbReference>
<dbReference type="Pfam" id="PF00520">
    <property type="entry name" value="Ion_trans"/>
    <property type="match status" value="1"/>
</dbReference>
<keyword evidence="8" id="KW-1185">Reference proteome</keyword>
<dbReference type="Proteomes" id="UP000887566">
    <property type="component" value="Unplaced"/>
</dbReference>
<keyword evidence="5 6" id="KW-0472">Membrane</keyword>
<dbReference type="GO" id="GO:0005886">
    <property type="term" value="C:plasma membrane"/>
    <property type="evidence" value="ECO:0007669"/>
    <property type="project" value="TreeGrafter"/>
</dbReference>
<feature type="transmembrane region" description="Helical" evidence="6">
    <location>
        <begin position="180"/>
        <end position="202"/>
    </location>
</feature>
<evidence type="ECO:0000259" key="7">
    <source>
        <dbReference type="Pfam" id="PF00520"/>
    </source>
</evidence>
<dbReference type="WBParaSite" id="PSAMB.scaffold9306size5113.g32310.t1">
    <property type="protein sequence ID" value="PSAMB.scaffold9306size5113.g32310.t1"/>
    <property type="gene ID" value="PSAMB.scaffold9306size5113.g32310"/>
</dbReference>
<evidence type="ECO:0000313" key="8">
    <source>
        <dbReference type="Proteomes" id="UP000887566"/>
    </source>
</evidence>
<evidence type="ECO:0000256" key="6">
    <source>
        <dbReference type="SAM" id="Phobius"/>
    </source>
</evidence>
<comment type="subcellular location">
    <subcellularLocation>
        <location evidence="1">Membrane</location>
        <topology evidence="1">Multi-pass membrane protein</topology>
    </subcellularLocation>
</comment>
<feature type="domain" description="Ion transport" evidence="7">
    <location>
        <begin position="45"/>
        <end position="215"/>
    </location>
</feature>